<feature type="transmembrane region" description="Helical" evidence="7">
    <location>
        <begin position="527"/>
        <end position="546"/>
    </location>
</feature>
<evidence type="ECO:0000313" key="9">
    <source>
        <dbReference type="EMBL" id="MCH6165096.1"/>
    </source>
</evidence>
<feature type="transmembrane region" description="Helical" evidence="7">
    <location>
        <begin position="287"/>
        <end position="305"/>
    </location>
</feature>
<keyword evidence="6 7" id="KW-0472">Membrane</keyword>
<evidence type="ECO:0000313" key="10">
    <source>
        <dbReference type="Proteomes" id="UP001299970"/>
    </source>
</evidence>
<dbReference type="Gene3D" id="1.20.1640.10">
    <property type="entry name" value="Multidrug efflux transporter AcrB transmembrane domain"/>
    <property type="match status" value="2"/>
</dbReference>
<dbReference type="InterPro" id="IPR000731">
    <property type="entry name" value="SSD"/>
</dbReference>
<evidence type="ECO:0000256" key="2">
    <source>
        <dbReference type="ARBA" id="ARBA00010157"/>
    </source>
</evidence>
<feature type="transmembrane region" description="Helical" evidence="7">
    <location>
        <begin position="236"/>
        <end position="260"/>
    </location>
</feature>
<dbReference type="Proteomes" id="UP001299970">
    <property type="component" value="Unassembled WGS sequence"/>
</dbReference>
<dbReference type="RefSeq" id="WP_241035131.1">
    <property type="nucleotide sequence ID" value="NZ_JAKXMK010000004.1"/>
</dbReference>
<evidence type="ECO:0000256" key="3">
    <source>
        <dbReference type="ARBA" id="ARBA00022475"/>
    </source>
</evidence>
<feature type="transmembrane region" description="Helical" evidence="7">
    <location>
        <begin position="553"/>
        <end position="574"/>
    </location>
</feature>
<evidence type="ECO:0000256" key="4">
    <source>
        <dbReference type="ARBA" id="ARBA00022692"/>
    </source>
</evidence>
<name>A0ABS9T9X7_9PSEU</name>
<dbReference type="InterPro" id="IPR050545">
    <property type="entry name" value="Mycobact_MmpL"/>
</dbReference>
<dbReference type="Pfam" id="PF03176">
    <property type="entry name" value="MMPL"/>
    <property type="match status" value="2"/>
</dbReference>
<comment type="similarity">
    <text evidence="2">Belongs to the resistance-nodulation-cell division (RND) (TC 2.A.6) family. MmpL subfamily.</text>
</comment>
<dbReference type="SUPFAM" id="SSF82866">
    <property type="entry name" value="Multidrug efflux transporter AcrB transmembrane domain"/>
    <property type="match status" value="2"/>
</dbReference>
<feature type="transmembrane region" description="Helical" evidence="7">
    <location>
        <begin position="642"/>
        <end position="659"/>
    </location>
</feature>
<dbReference type="PANTHER" id="PTHR33406">
    <property type="entry name" value="MEMBRANE PROTEIN MJ1562-RELATED"/>
    <property type="match status" value="1"/>
</dbReference>
<feature type="transmembrane region" description="Helical" evidence="7">
    <location>
        <begin position="210"/>
        <end position="230"/>
    </location>
</feature>
<evidence type="ECO:0000259" key="8">
    <source>
        <dbReference type="PROSITE" id="PS50156"/>
    </source>
</evidence>
<dbReference type="InterPro" id="IPR004869">
    <property type="entry name" value="MMPL_dom"/>
</dbReference>
<evidence type="ECO:0000256" key="6">
    <source>
        <dbReference type="ARBA" id="ARBA00023136"/>
    </source>
</evidence>
<gene>
    <name evidence="9" type="ORF">MMF94_05315</name>
</gene>
<dbReference type="PANTHER" id="PTHR33406:SF11">
    <property type="entry name" value="MEMBRANE PROTEIN SCO6666-RELATED"/>
    <property type="match status" value="1"/>
</dbReference>
<feature type="domain" description="SSD" evidence="8">
    <location>
        <begin position="207"/>
        <end position="338"/>
    </location>
</feature>
<organism evidence="9 10">
    <name type="scientific">Pseudonocardia alaniniphila</name>
    <dbReference type="NCBI Taxonomy" id="75291"/>
    <lineage>
        <taxon>Bacteria</taxon>
        <taxon>Bacillati</taxon>
        <taxon>Actinomycetota</taxon>
        <taxon>Actinomycetes</taxon>
        <taxon>Pseudonocardiales</taxon>
        <taxon>Pseudonocardiaceae</taxon>
        <taxon>Pseudonocardia</taxon>
    </lineage>
</organism>
<feature type="transmembrane region" description="Helical" evidence="7">
    <location>
        <begin position="184"/>
        <end position="203"/>
    </location>
</feature>
<feature type="transmembrane region" description="Helical" evidence="7">
    <location>
        <begin position="665"/>
        <end position="684"/>
    </location>
</feature>
<feature type="transmembrane region" description="Helical" evidence="7">
    <location>
        <begin position="375"/>
        <end position="396"/>
    </location>
</feature>
<dbReference type="PROSITE" id="PS50156">
    <property type="entry name" value="SSD"/>
    <property type="match status" value="1"/>
</dbReference>
<evidence type="ECO:0000256" key="7">
    <source>
        <dbReference type="SAM" id="Phobius"/>
    </source>
</evidence>
<keyword evidence="10" id="KW-1185">Reference proteome</keyword>
<sequence>MFAALGRFAFRRRRVVLGLTGLFVIFAVVWGSGVFGALGSGGYTPPGVEANRTEELLESAFGRDAEDVDAIAVYVNPAGVGNVEDPAFAGPVTAALDGLDDADVLAVSSYWTPGLRPAERAEFVSADGNATYAVITLEGADQTARLAAYERVTEGLRAGGGVQTYLGGGFTSESQLQALATSDLGTSLAISLPLLLIVLVLVFRGLVAAAIPLALGILAILGSLVLLRMLTAVTEISIFALEISAFLGLGLAIDYGLFMVSRYREELRRTGDPEAALVATTSTAGRTVAFSGLTVVVALTGLLLFPQPASHSFGLGGITVVLFNTLGAIVVLPAMLAVLGHRIDALHLPGRRREETAGDVGFWAGLSRAIMRRPLPWLGGAALVLAVAIAPIAGLAPGLTNHRYLPDSNEGQVALRMINEEFPAGGPAATRMNIAVVGDVTPADLDAYVAQVAATPGAQGAELRRAQPGLAHVTVGWAGEVDDPQNLRLVELLRAQGPPPGAESVLVGGWGGPALALDANAATLDRLPLVIGFVAVVTFLLLFLAFGSLVLPLKAVLVAFLSQAAAFGIIVWGFQEGGLATIMGFTPTGTTDLWTLALISVIAFGLVTDYEVFIVSRIREAYLATGDNETAVATGLQRSGALITRAAVLMIVVVATLGVVANSLFLATVGVGLTLAVVIDATLVRGVLVPAMMRLVGDANWWLPGPLRALHSRIGFTEGGPVDIRPDIDEHRERVSAR</sequence>
<keyword evidence="3" id="KW-1003">Cell membrane</keyword>
<keyword evidence="5 7" id="KW-1133">Transmembrane helix</keyword>
<feature type="transmembrane region" description="Helical" evidence="7">
    <location>
        <begin position="594"/>
        <end position="613"/>
    </location>
</feature>
<keyword evidence="4 7" id="KW-0812">Transmembrane</keyword>
<feature type="transmembrane region" description="Helical" evidence="7">
    <location>
        <begin position="317"/>
        <end position="339"/>
    </location>
</feature>
<proteinExistence type="inferred from homology"/>
<dbReference type="EMBL" id="JAKXMK010000004">
    <property type="protein sequence ID" value="MCH6165096.1"/>
    <property type="molecule type" value="Genomic_DNA"/>
</dbReference>
<comment type="subcellular location">
    <subcellularLocation>
        <location evidence="1">Cell membrane</location>
        <topology evidence="1">Multi-pass membrane protein</topology>
    </subcellularLocation>
</comment>
<reference evidence="9 10" key="1">
    <citation type="submission" date="2022-03" db="EMBL/GenBank/DDBJ databases">
        <title>Pseudonocardia alaer sp. nov., a novel actinomycete isolated from reed forest soil.</title>
        <authorList>
            <person name="Wang L."/>
        </authorList>
    </citation>
    <scope>NUCLEOTIDE SEQUENCE [LARGE SCALE GENOMIC DNA]</scope>
    <source>
        <strain evidence="9 10">Y-16303</strain>
    </source>
</reference>
<evidence type="ECO:0000256" key="1">
    <source>
        <dbReference type="ARBA" id="ARBA00004651"/>
    </source>
</evidence>
<evidence type="ECO:0000256" key="5">
    <source>
        <dbReference type="ARBA" id="ARBA00022989"/>
    </source>
</evidence>
<protein>
    <submittedName>
        <fullName evidence="9">MMPL family transporter</fullName>
    </submittedName>
</protein>
<comment type="caution">
    <text evidence="9">The sequence shown here is derived from an EMBL/GenBank/DDBJ whole genome shotgun (WGS) entry which is preliminary data.</text>
</comment>
<accession>A0ABS9T9X7</accession>